<dbReference type="Proteomes" id="UP000639396">
    <property type="component" value="Unassembled WGS sequence"/>
</dbReference>
<dbReference type="GO" id="GO:0004326">
    <property type="term" value="F:tetrahydrofolylpolyglutamate synthase activity"/>
    <property type="evidence" value="ECO:0007669"/>
    <property type="project" value="InterPro"/>
</dbReference>
<evidence type="ECO:0000256" key="5">
    <source>
        <dbReference type="ARBA" id="ARBA00022618"/>
    </source>
</evidence>
<keyword evidence="6 19" id="KW-0547">Nucleotide-binding</keyword>
<dbReference type="NCBIfam" id="TIGR01085">
    <property type="entry name" value="murE"/>
    <property type="match status" value="1"/>
</dbReference>
<dbReference type="GO" id="GO:0051301">
    <property type="term" value="P:cell division"/>
    <property type="evidence" value="ECO:0007669"/>
    <property type="project" value="UniProtKB-KW"/>
</dbReference>
<organism evidence="24 25">
    <name type="scientific">Paenibacillus oceani</name>
    <dbReference type="NCBI Taxonomy" id="2772510"/>
    <lineage>
        <taxon>Bacteria</taxon>
        <taxon>Bacillati</taxon>
        <taxon>Bacillota</taxon>
        <taxon>Bacilli</taxon>
        <taxon>Bacillales</taxon>
        <taxon>Paenibacillaceae</taxon>
        <taxon>Paenibacillus</taxon>
    </lineage>
</organism>
<evidence type="ECO:0000256" key="20">
    <source>
        <dbReference type="RuleBase" id="RU004135"/>
    </source>
</evidence>
<dbReference type="EMBL" id="JACXJA010000007">
    <property type="protein sequence ID" value="MBD2861815.1"/>
    <property type="molecule type" value="Genomic_DNA"/>
</dbReference>
<dbReference type="InterPro" id="IPR036615">
    <property type="entry name" value="Mur_ligase_C_dom_sf"/>
</dbReference>
<dbReference type="AlphaFoldDB" id="A0A927GYP5"/>
<comment type="cofactor">
    <cofactor evidence="19">
        <name>Mg(2+)</name>
        <dbReference type="ChEBI" id="CHEBI:18420"/>
    </cofactor>
</comment>
<feature type="short sequence motif" description="Meso-diaminopimelate recognition motif" evidence="19">
    <location>
        <begin position="409"/>
        <end position="412"/>
    </location>
</feature>
<evidence type="ECO:0000256" key="2">
    <source>
        <dbReference type="ARBA" id="ARBA00005898"/>
    </source>
</evidence>
<keyword evidence="19" id="KW-0460">Magnesium</keyword>
<dbReference type="InterPro" id="IPR018109">
    <property type="entry name" value="Folylpolyglutamate_synth_CS"/>
</dbReference>
<dbReference type="Pfam" id="PF01225">
    <property type="entry name" value="Mur_ligase"/>
    <property type="match status" value="1"/>
</dbReference>
<keyword evidence="3 19" id="KW-0963">Cytoplasm</keyword>
<feature type="binding site" evidence="19">
    <location>
        <position position="468"/>
    </location>
    <ligand>
        <name>meso-2,6-diaminopimelate</name>
        <dbReference type="ChEBI" id="CHEBI:57791"/>
    </ligand>
</feature>
<dbReference type="HAMAP" id="MF_00208">
    <property type="entry name" value="MurE"/>
    <property type="match status" value="1"/>
</dbReference>
<evidence type="ECO:0000256" key="7">
    <source>
        <dbReference type="ARBA" id="ARBA00022840"/>
    </source>
</evidence>
<feature type="domain" description="Mur ligase C-terminal" evidence="22">
    <location>
        <begin position="336"/>
        <end position="466"/>
    </location>
</feature>
<reference evidence="24" key="1">
    <citation type="submission" date="2020-09" db="EMBL/GenBank/DDBJ databases">
        <title>A novel bacterium of genus Paenibacillus, isolated from South China Sea.</title>
        <authorList>
            <person name="Huang H."/>
            <person name="Mo K."/>
            <person name="Hu Y."/>
        </authorList>
    </citation>
    <scope>NUCLEOTIDE SEQUENCE</scope>
    <source>
        <strain evidence="24">IB182363</strain>
    </source>
</reference>
<evidence type="ECO:0000256" key="1">
    <source>
        <dbReference type="ARBA" id="ARBA00004752"/>
    </source>
</evidence>
<feature type="binding site" evidence="19">
    <location>
        <begin position="150"/>
        <end position="151"/>
    </location>
    <ligand>
        <name>UDP-N-acetyl-alpha-D-muramoyl-L-alanyl-D-glutamate</name>
        <dbReference type="ChEBI" id="CHEBI:83900"/>
    </ligand>
</feature>
<dbReference type="GO" id="GO:0005524">
    <property type="term" value="F:ATP binding"/>
    <property type="evidence" value="ECO:0007669"/>
    <property type="project" value="UniProtKB-UniRule"/>
</dbReference>
<evidence type="ECO:0000256" key="16">
    <source>
        <dbReference type="ARBA" id="ARBA00075482"/>
    </source>
</evidence>
<comment type="caution">
    <text evidence="24">The sequence shown here is derived from an EMBL/GenBank/DDBJ whole genome shotgun (WGS) entry which is preliminary data.</text>
</comment>
<dbReference type="Gene3D" id="3.90.190.20">
    <property type="entry name" value="Mur ligase, C-terminal domain"/>
    <property type="match status" value="1"/>
</dbReference>
<protein>
    <recommendedName>
        <fullName evidence="15 19">UDP-N-acetylmuramoyl-L-alanyl-D-glutamate--2,6-diaminopimelate ligase</fullName>
        <ecNumber evidence="14 19">6.3.2.13</ecNumber>
    </recommendedName>
    <alternativeName>
        <fullName evidence="16 19">Meso-A2pm-adding enzyme</fullName>
    </alternativeName>
    <alternativeName>
        <fullName evidence="17 19">Meso-diaminopimelate-adding enzyme</fullName>
    </alternativeName>
    <alternativeName>
        <fullName evidence="18 19">UDP-MurNAc-L-Ala-D-Glu:meso-diaminopimelate ligase</fullName>
    </alternativeName>
    <alternativeName>
        <fullName evidence="19">UDP-MurNAc-tripeptide synthetase</fullName>
    </alternativeName>
    <alternativeName>
        <fullName evidence="19">UDP-N-acetylmuramyl-tripeptide synthetase</fullName>
    </alternativeName>
</protein>
<dbReference type="InterPro" id="IPR036565">
    <property type="entry name" value="Mur-like_cat_sf"/>
</dbReference>
<comment type="catalytic activity">
    <reaction evidence="12 19">
        <text>UDP-N-acetyl-alpha-D-muramoyl-L-alanyl-D-glutamate + meso-2,6-diaminopimelate + ATP = UDP-N-acetyl-alpha-D-muramoyl-L-alanyl-gamma-D-glutamyl-meso-2,6-diaminopimelate + ADP + phosphate + H(+)</text>
        <dbReference type="Rhea" id="RHEA:23676"/>
        <dbReference type="ChEBI" id="CHEBI:15378"/>
        <dbReference type="ChEBI" id="CHEBI:30616"/>
        <dbReference type="ChEBI" id="CHEBI:43474"/>
        <dbReference type="ChEBI" id="CHEBI:57791"/>
        <dbReference type="ChEBI" id="CHEBI:83900"/>
        <dbReference type="ChEBI" id="CHEBI:83905"/>
        <dbReference type="ChEBI" id="CHEBI:456216"/>
        <dbReference type="EC" id="6.3.2.13"/>
    </reaction>
</comment>
<evidence type="ECO:0000256" key="13">
    <source>
        <dbReference type="ARBA" id="ARBA00056782"/>
    </source>
</evidence>
<evidence type="ECO:0000256" key="15">
    <source>
        <dbReference type="ARBA" id="ARBA00072883"/>
    </source>
</evidence>
<dbReference type="FunFam" id="3.90.190.20:FF:000006">
    <property type="entry name" value="UDP-N-acetylmuramoyl-L-alanyl-D-glutamate--2,6-diaminopimelate ligase"/>
    <property type="match status" value="1"/>
</dbReference>
<dbReference type="Gene3D" id="3.40.1190.10">
    <property type="entry name" value="Mur-like, catalytic domain"/>
    <property type="match status" value="1"/>
</dbReference>
<gene>
    <name evidence="19" type="primary">murE</name>
    <name evidence="24" type="ORF">IDH45_07455</name>
</gene>
<name>A0A927GYP5_9BACL</name>
<dbReference type="GO" id="GO:0005737">
    <property type="term" value="C:cytoplasm"/>
    <property type="evidence" value="ECO:0007669"/>
    <property type="project" value="UniProtKB-SubCell"/>
</dbReference>
<dbReference type="EC" id="6.3.2.13" evidence="14 19"/>
<dbReference type="Gene3D" id="3.40.1390.10">
    <property type="entry name" value="MurE/MurF, N-terminal domain"/>
    <property type="match status" value="1"/>
</dbReference>
<feature type="binding site" evidence="19">
    <location>
        <begin position="108"/>
        <end position="114"/>
    </location>
    <ligand>
        <name>ATP</name>
        <dbReference type="ChEBI" id="CHEBI:30616"/>
    </ligand>
</feature>
<feature type="domain" description="Mur ligase central" evidence="23">
    <location>
        <begin position="106"/>
        <end position="312"/>
    </location>
</feature>
<keyword evidence="25" id="KW-1185">Reference proteome</keyword>
<dbReference type="SUPFAM" id="SSF63418">
    <property type="entry name" value="MurE/MurF N-terminal domain"/>
    <property type="match status" value="1"/>
</dbReference>
<evidence type="ECO:0000256" key="14">
    <source>
        <dbReference type="ARBA" id="ARBA00066633"/>
    </source>
</evidence>
<evidence type="ECO:0000256" key="3">
    <source>
        <dbReference type="ARBA" id="ARBA00022490"/>
    </source>
</evidence>
<dbReference type="Pfam" id="PF02875">
    <property type="entry name" value="Mur_ligase_C"/>
    <property type="match status" value="1"/>
</dbReference>
<dbReference type="Pfam" id="PF08245">
    <property type="entry name" value="Mur_ligase_M"/>
    <property type="match status" value="1"/>
</dbReference>
<evidence type="ECO:0000256" key="12">
    <source>
        <dbReference type="ARBA" id="ARBA00050251"/>
    </source>
</evidence>
<dbReference type="GO" id="GO:0008360">
    <property type="term" value="P:regulation of cell shape"/>
    <property type="evidence" value="ECO:0007669"/>
    <property type="project" value="UniProtKB-KW"/>
</dbReference>
<evidence type="ECO:0000256" key="11">
    <source>
        <dbReference type="ARBA" id="ARBA00023316"/>
    </source>
</evidence>
<keyword evidence="8 19" id="KW-0133">Cell shape</keyword>
<proteinExistence type="inferred from homology"/>
<evidence type="ECO:0000256" key="10">
    <source>
        <dbReference type="ARBA" id="ARBA00023306"/>
    </source>
</evidence>
<keyword evidence="11 19" id="KW-0961">Cell wall biogenesis/degradation</keyword>
<comment type="similarity">
    <text evidence="2 19">Belongs to the MurCDEF family. MurE subfamily.</text>
</comment>
<dbReference type="PANTHER" id="PTHR23135:SF4">
    <property type="entry name" value="UDP-N-ACETYLMURAMOYL-L-ALANYL-D-GLUTAMATE--2,6-DIAMINOPIMELATE LIGASE MURE HOMOLOG, CHLOROPLASTIC"/>
    <property type="match status" value="1"/>
</dbReference>
<dbReference type="PANTHER" id="PTHR23135">
    <property type="entry name" value="MUR LIGASE FAMILY MEMBER"/>
    <property type="match status" value="1"/>
</dbReference>
<evidence type="ECO:0000256" key="9">
    <source>
        <dbReference type="ARBA" id="ARBA00022984"/>
    </source>
</evidence>
<evidence type="ECO:0000259" key="23">
    <source>
        <dbReference type="Pfam" id="PF08245"/>
    </source>
</evidence>
<comment type="subcellular location">
    <subcellularLocation>
        <location evidence="19 20">Cytoplasm</location>
    </subcellularLocation>
</comment>
<keyword evidence="9 19" id="KW-0573">Peptidoglycan synthesis</keyword>
<keyword evidence="7 19" id="KW-0067">ATP-binding</keyword>
<feature type="binding site" evidence="19">
    <location>
        <position position="385"/>
    </location>
    <ligand>
        <name>meso-2,6-diaminopimelate</name>
        <dbReference type="ChEBI" id="CHEBI:57791"/>
    </ligand>
</feature>
<dbReference type="InterPro" id="IPR000713">
    <property type="entry name" value="Mur_ligase_N"/>
</dbReference>
<evidence type="ECO:0000256" key="8">
    <source>
        <dbReference type="ARBA" id="ARBA00022960"/>
    </source>
</evidence>
<evidence type="ECO:0000256" key="18">
    <source>
        <dbReference type="ARBA" id="ARBA00081560"/>
    </source>
</evidence>
<dbReference type="GO" id="GO:0000287">
    <property type="term" value="F:magnesium ion binding"/>
    <property type="evidence" value="ECO:0007669"/>
    <property type="project" value="UniProtKB-UniRule"/>
</dbReference>
<feature type="binding site" evidence="19">
    <location>
        <position position="177"/>
    </location>
    <ligand>
        <name>UDP-N-acetyl-alpha-D-muramoyl-L-alanyl-D-glutamate</name>
        <dbReference type="ChEBI" id="CHEBI:83900"/>
    </ligand>
</feature>
<dbReference type="InterPro" id="IPR005761">
    <property type="entry name" value="UDP-N-AcMur-Glu-dNH2Pim_ligase"/>
</dbReference>
<dbReference type="GO" id="GO:0009252">
    <property type="term" value="P:peptidoglycan biosynthetic process"/>
    <property type="evidence" value="ECO:0007669"/>
    <property type="project" value="UniProtKB-UniRule"/>
</dbReference>
<evidence type="ECO:0000256" key="6">
    <source>
        <dbReference type="ARBA" id="ARBA00022741"/>
    </source>
</evidence>
<comment type="function">
    <text evidence="13 19">Catalyzes the addition of meso-diaminopimelic acid to the nucleotide precursor UDP-N-acetylmuramoyl-L-alanyl-D-glutamate (UMAG) in the biosynthesis of bacterial cell-wall peptidoglycan.</text>
</comment>
<dbReference type="GO" id="GO:0008765">
    <property type="term" value="F:UDP-N-acetylmuramoylalanyl-D-glutamate-2,6-diaminopimelate ligase activity"/>
    <property type="evidence" value="ECO:0007669"/>
    <property type="project" value="UniProtKB-UniRule"/>
</dbReference>
<dbReference type="SUPFAM" id="SSF53623">
    <property type="entry name" value="MurD-like peptide ligases, catalytic domain"/>
    <property type="match status" value="1"/>
</dbReference>
<feature type="binding site" evidence="19">
    <location>
        <position position="464"/>
    </location>
    <ligand>
        <name>meso-2,6-diaminopimelate</name>
        <dbReference type="ChEBI" id="CHEBI:57791"/>
    </ligand>
</feature>
<dbReference type="PROSITE" id="PS01011">
    <property type="entry name" value="FOLYLPOLYGLU_SYNT_1"/>
    <property type="match status" value="1"/>
</dbReference>
<comment type="pathway">
    <text evidence="1 19 20">Cell wall biogenesis; peptidoglycan biosynthesis.</text>
</comment>
<dbReference type="RefSeq" id="WP_190926153.1">
    <property type="nucleotide sequence ID" value="NZ_JACXJA010000007.1"/>
</dbReference>
<dbReference type="SUPFAM" id="SSF53244">
    <property type="entry name" value="MurD-like peptide ligases, peptide-binding domain"/>
    <property type="match status" value="1"/>
</dbReference>
<evidence type="ECO:0000259" key="22">
    <source>
        <dbReference type="Pfam" id="PF02875"/>
    </source>
</evidence>
<keyword evidence="10 19" id="KW-0131">Cell cycle</keyword>
<feature type="binding site" evidence="19">
    <location>
        <begin position="409"/>
        <end position="412"/>
    </location>
    <ligand>
        <name>meso-2,6-diaminopimelate</name>
        <dbReference type="ChEBI" id="CHEBI:57791"/>
    </ligand>
</feature>
<dbReference type="NCBIfam" id="NF001126">
    <property type="entry name" value="PRK00139.1-4"/>
    <property type="match status" value="1"/>
</dbReference>
<feature type="binding site" evidence="19">
    <location>
        <position position="30"/>
    </location>
    <ligand>
        <name>UDP-N-acetyl-alpha-D-muramoyl-L-alanyl-D-glutamate</name>
        <dbReference type="ChEBI" id="CHEBI:83900"/>
    </ligand>
</feature>
<evidence type="ECO:0000256" key="17">
    <source>
        <dbReference type="ARBA" id="ARBA00076158"/>
    </source>
</evidence>
<evidence type="ECO:0000313" key="24">
    <source>
        <dbReference type="EMBL" id="MBD2861815.1"/>
    </source>
</evidence>
<accession>A0A927GYP5</accession>
<feature type="binding site" evidence="19">
    <location>
        <position position="185"/>
    </location>
    <ligand>
        <name>UDP-N-acetyl-alpha-D-muramoyl-L-alanyl-D-glutamate</name>
        <dbReference type="ChEBI" id="CHEBI:83900"/>
    </ligand>
</feature>
<dbReference type="NCBIfam" id="NF001124">
    <property type="entry name" value="PRK00139.1-2"/>
    <property type="match status" value="1"/>
</dbReference>
<feature type="domain" description="Mur ligase N-terminal catalytic" evidence="21">
    <location>
        <begin position="23"/>
        <end position="70"/>
    </location>
</feature>
<sequence length="495" mass="54198">MQLRQFASLFAASRLTGDADTFVTGIQTDSRKVRPGDLFLCIPGLVSDGHDFAAKAAEAGAAALIVERDVPVQLPKLFVKDARFAMAVAASFYYGYPSREMKLIGVTGTNGKTTTTTLIESILRDNGYPTGLMGTISMKIGDEWFEAERTTQEALELQMNLRKMRDAGAQYAVMEVSSHALELGRVKGCKFRTALFTNLTQDHLDFHQTMEQYRAAKGLFFSRLGNEFTANPDDAVYAVLNADDDASDYLASQTSAQVIRYGFGKDADVRATDIKMSPKGTRFTVSAFGETAEIQMRLVGKFNVYNALGAISSTLLEQIPLSSIANSLDRVSVVPGRMETVEGDHEFLVIVDYAHTPDGLENALATIREFCEGRILTVFGCGGDRDKTKRPAMGRVAARYSDYVFVTSDNPRSEPPESILADIEPGITAAGLSQDRYELLADRREAIYKAVEMASPNDVVLIAGKGHESYQIVGGVQHHFDDRLVAQEAIRGRSK</sequence>
<evidence type="ECO:0000256" key="19">
    <source>
        <dbReference type="HAMAP-Rule" id="MF_00208"/>
    </source>
</evidence>
<keyword evidence="4 19" id="KW-0436">Ligase</keyword>
<dbReference type="GO" id="GO:0071555">
    <property type="term" value="P:cell wall organization"/>
    <property type="evidence" value="ECO:0007669"/>
    <property type="project" value="UniProtKB-KW"/>
</dbReference>
<comment type="PTM">
    <text evidence="19">Carboxylation is probably crucial for Mg(2+) binding and, consequently, for the gamma-phosphate positioning of ATP.</text>
</comment>
<evidence type="ECO:0000259" key="21">
    <source>
        <dbReference type="Pfam" id="PF01225"/>
    </source>
</evidence>
<dbReference type="InterPro" id="IPR013221">
    <property type="entry name" value="Mur_ligase_cen"/>
</dbReference>
<keyword evidence="5 19" id="KW-0132">Cell division</keyword>
<evidence type="ECO:0000256" key="4">
    <source>
        <dbReference type="ARBA" id="ARBA00022598"/>
    </source>
</evidence>
<dbReference type="InterPro" id="IPR004101">
    <property type="entry name" value="Mur_ligase_C"/>
</dbReference>
<feature type="modified residue" description="N6-carboxylysine" evidence="19">
    <location>
        <position position="217"/>
    </location>
</feature>
<dbReference type="InterPro" id="IPR035911">
    <property type="entry name" value="MurE/MurF_N"/>
</dbReference>
<evidence type="ECO:0000313" key="25">
    <source>
        <dbReference type="Proteomes" id="UP000639396"/>
    </source>
</evidence>
<comment type="caution">
    <text evidence="19">Lacks conserved residue(s) required for the propagation of feature annotation.</text>
</comment>